<dbReference type="EMBL" id="LR134406">
    <property type="protein sequence ID" value="VEH70465.1"/>
    <property type="molecule type" value="Genomic_DNA"/>
</dbReference>
<gene>
    <name evidence="4" type="ORF">NCTC12967_01761</name>
</gene>
<feature type="region of interest" description="Disordered" evidence="1">
    <location>
        <begin position="1"/>
        <end position="22"/>
    </location>
</feature>
<feature type="domain" description="YhcG PDDEXK nuclease" evidence="2">
    <location>
        <begin position="191"/>
        <end position="339"/>
    </location>
</feature>
<feature type="domain" description="YhcG N-terminal" evidence="3">
    <location>
        <begin position="39"/>
        <end position="174"/>
    </location>
</feature>
<dbReference type="RefSeq" id="WP_082793752.1">
    <property type="nucleotide sequence ID" value="NZ_LR134406.1"/>
</dbReference>
<dbReference type="InterPro" id="IPR053148">
    <property type="entry name" value="PD-DEXK-like_domain"/>
</dbReference>
<keyword evidence="5" id="KW-1185">Reference proteome</keyword>
<reference evidence="4 5" key="1">
    <citation type="submission" date="2018-12" db="EMBL/GenBank/DDBJ databases">
        <authorList>
            <consortium name="Pathogen Informatics"/>
        </authorList>
    </citation>
    <scope>NUCLEOTIDE SEQUENCE [LARGE SCALE GENOMIC DNA]</scope>
    <source>
        <strain evidence="4 5">NCTC12967</strain>
    </source>
</reference>
<dbReference type="Pfam" id="PF17761">
    <property type="entry name" value="DUF1016_N"/>
    <property type="match status" value="1"/>
</dbReference>
<evidence type="ECO:0000256" key="1">
    <source>
        <dbReference type="SAM" id="MobiDB-lite"/>
    </source>
</evidence>
<dbReference type="Proteomes" id="UP000273044">
    <property type="component" value="Chromosome"/>
</dbReference>
<dbReference type="GeneID" id="64407219"/>
<dbReference type="InterPro" id="IPR009362">
    <property type="entry name" value="YhcG_C"/>
</dbReference>
<dbReference type="Gene3D" id="3.40.1350.10">
    <property type="match status" value="1"/>
</dbReference>
<proteinExistence type="predicted"/>
<dbReference type="GO" id="GO:0003676">
    <property type="term" value="F:nucleic acid binding"/>
    <property type="evidence" value="ECO:0007669"/>
    <property type="project" value="InterPro"/>
</dbReference>
<protein>
    <submittedName>
        <fullName evidence="4">Uncharacterized conserved protein</fullName>
    </submittedName>
</protein>
<evidence type="ECO:0000313" key="5">
    <source>
        <dbReference type="Proteomes" id="UP000273044"/>
    </source>
</evidence>
<dbReference type="PANTHER" id="PTHR30547:SF5">
    <property type="entry name" value="NUCLEASE YHCG-RELATED"/>
    <property type="match status" value="1"/>
</dbReference>
<accession>A0A3S4UCX3</accession>
<name>A0A3S4UCX3_9ACTN</name>
<dbReference type="REBASE" id="289352">
    <property type="entry name" value="S.Ppr12967ORF1761P"/>
</dbReference>
<sequence>MTTRNHPEPAPGPETSVGADLTPNHQAALSGEGSLLERVSSLIEQTRAAVATQANAALTLMHWHIGRMIDTEILCETRADYAKEIVASLEPQLTRRFGRGFTRANLYRMIQFSQVFSDEEIVVSLSRQLSWSHILALLPVRSPEARAYYIDQAVNARLSVRALRELIGRHGYERKEIANAQALGGSMIPADSFRDPYFLEFLGLHDSWAERDLEEAIIREMEAFLLEVGNGWAFVSRQQRMTVDNDDFYLDLLFFSRPLRRLIAVELKIGKFKPSYKGQMDFYLKWLDRYERQPGEEAPIGLILCTEASREQVELLEMHKDGIVVAEYWTTLPPKEKLETRIQEIYRDARERIARHQITPATEDRDD</sequence>
<dbReference type="InterPro" id="IPR011856">
    <property type="entry name" value="tRNA_endonuc-like_dom_sf"/>
</dbReference>
<evidence type="ECO:0000259" key="3">
    <source>
        <dbReference type="Pfam" id="PF17761"/>
    </source>
</evidence>
<organism evidence="4 5">
    <name type="scientific">Arachnia propionica</name>
    <dbReference type="NCBI Taxonomy" id="1750"/>
    <lineage>
        <taxon>Bacteria</taxon>
        <taxon>Bacillati</taxon>
        <taxon>Actinomycetota</taxon>
        <taxon>Actinomycetes</taxon>
        <taxon>Propionibacteriales</taxon>
        <taxon>Propionibacteriaceae</taxon>
        <taxon>Arachnia</taxon>
    </lineage>
</organism>
<evidence type="ECO:0000313" key="4">
    <source>
        <dbReference type="EMBL" id="VEH70465.1"/>
    </source>
</evidence>
<evidence type="ECO:0000259" key="2">
    <source>
        <dbReference type="Pfam" id="PF06250"/>
    </source>
</evidence>
<dbReference type="AlphaFoldDB" id="A0A3S4UCX3"/>
<dbReference type="PANTHER" id="PTHR30547">
    <property type="entry name" value="UNCHARACTERIZED PROTEIN YHCG-RELATED"/>
    <property type="match status" value="1"/>
</dbReference>
<dbReference type="InterPro" id="IPR041527">
    <property type="entry name" value="YhcG_N"/>
</dbReference>
<dbReference type="Pfam" id="PF06250">
    <property type="entry name" value="YhcG_C"/>
    <property type="match status" value="1"/>
</dbReference>